<dbReference type="GeneID" id="57365138"/>
<dbReference type="EMBL" id="JAWJAV010000003">
    <property type="protein sequence ID" value="MDV2621312.1"/>
    <property type="molecule type" value="Genomic_DNA"/>
</dbReference>
<gene>
    <name evidence="4" type="ORF">R0G89_06145</name>
</gene>
<dbReference type="Pfam" id="PF00724">
    <property type="entry name" value="Oxidored_FMN"/>
    <property type="match status" value="1"/>
</dbReference>
<reference evidence="4" key="1">
    <citation type="journal article" date="2023" name="PeerJ">
        <title>Selection and evaluation of lactic acid bacteria from chicken feces in Thailand as potential probiotics.</title>
        <authorList>
            <person name="Khurajog B."/>
            <person name="Disastra Y."/>
            <person name="Lawwyne L.D."/>
            <person name="Sirichokchatchawan W."/>
            <person name="Niyomtham W."/>
            <person name="Yindee J."/>
            <person name="Hampson D.J."/>
            <person name="Prapasarakul N."/>
        </authorList>
    </citation>
    <scope>NUCLEOTIDE SEQUENCE</scope>
    <source>
        <strain evidence="4">BF9</strain>
    </source>
</reference>
<proteinExistence type="predicted"/>
<comment type="caution">
    <text evidence="4">The sequence shown here is derived from an EMBL/GenBank/DDBJ whole genome shotgun (WGS) entry which is preliminary data.</text>
</comment>
<evidence type="ECO:0000259" key="3">
    <source>
        <dbReference type="Pfam" id="PF00724"/>
    </source>
</evidence>
<dbReference type="GO" id="GO:0016491">
    <property type="term" value="F:oxidoreductase activity"/>
    <property type="evidence" value="ECO:0007669"/>
    <property type="project" value="UniProtKB-KW"/>
</dbReference>
<evidence type="ECO:0000256" key="1">
    <source>
        <dbReference type="ARBA" id="ARBA00022630"/>
    </source>
</evidence>
<dbReference type="Gene3D" id="3.20.20.70">
    <property type="entry name" value="Aldolase class I"/>
    <property type="match status" value="1"/>
</dbReference>
<dbReference type="InterPro" id="IPR051799">
    <property type="entry name" value="NADH_flavin_oxidoreductase"/>
</dbReference>
<sequence length="341" mass="37278">MDKLNLKNRFVLPPLDMRMALFDGTVSLNDLEFHRQRSQAVGMDVVGSAFISTEGNTALGSISISRDEDVEGLSKLAKVIQRNHAKAIIQLVHAGRLASPQAIFGKKAFAPSAIAAPWSQLVPQELTRDAIYKIIDQYANALKRAMAAGFDGVEIHGANGFLPQQFLSSNANHRQDQFGGSLANRFRFVKLLIQRLQATVSQFGNQTFVLGYRLSPEEYEDGGLKLGETLQLAQLLEQLGIDYLSLSLRDFMVTPRTFDTQVPIVKLFNAAVDLPIMVAGQINDANKLKQAQELSSLIGIGRPLIKDPNWLTKINSGKSTANGLALTASEIGVAQSVYQVL</sequence>
<dbReference type="Proteomes" id="UP001280897">
    <property type="component" value="Unassembled WGS sequence"/>
</dbReference>
<organism evidence="4 5">
    <name type="scientific">Pediococcus acidilactici</name>
    <dbReference type="NCBI Taxonomy" id="1254"/>
    <lineage>
        <taxon>Bacteria</taxon>
        <taxon>Bacillati</taxon>
        <taxon>Bacillota</taxon>
        <taxon>Bacilli</taxon>
        <taxon>Lactobacillales</taxon>
        <taxon>Lactobacillaceae</taxon>
        <taxon>Pediococcus</taxon>
        <taxon>Pediococcus acidilactici group</taxon>
    </lineage>
</organism>
<dbReference type="PANTHER" id="PTHR43656">
    <property type="entry name" value="BINDING OXIDOREDUCTASE, PUTATIVE (AFU_ORTHOLOGUE AFUA_2G08260)-RELATED"/>
    <property type="match status" value="1"/>
</dbReference>
<protein>
    <submittedName>
        <fullName evidence="4">NADH:flavin oxidoreductase</fullName>
    </submittedName>
</protein>
<dbReference type="InterPro" id="IPR013785">
    <property type="entry name" value="Aldolase_TIM"/>
</dbReference>
<dbReference type="SUPFAM" id="SSF51395">
    <property type="entry name" value="FMN-linked oxidoreductases"/>
    <property type="match status" value="1"/>
</dbReference>
<feature type="domain" description="NADH:flavin oxidoreductase/NADH oxidase N-terminal" evidence="3">
    <location>
        <begin position="4"/>
        <end position="318"/>
    </location>
</feature>
<dbReference type="PANTHER" id="PTHR43656:SF2">
    <property type="entry name" value="BINDING OXIDOREDUCTASE, PUTATIVE (AFU_ORTHOLOGUE AFUA_2G08260)-RELATED"/>
    <property type="match status" value="1"/>
</dbReference>
<reference evidence="4" key="2">
    <citation type="submission" date="2023-10" db="EMBL/GenBank/DDBJ databases">
        <authorList>
            <person name="Khurajog B."/>
        </authorList>
    </citation>
    <scope>NUCLEOTIDE SEQUENCE</scope>
    <source>
        <strain evidence="4">BF9</strain>
    </source>
</reference>
<dbReference type="GO" id="GO:0010181">
    <property type="term" value="F:FMN binding"/>
    <property type="evidence" value="ECO:0007669"/>
    <property type="project" value="InterPro"/>
</dbReference>
<dbReference type="AlphaFoldDB" id="A0AAW8YIB1"/>
<dbReference type="RefSeq" id="WP_008841246.1">
    <property type="nucleotide sequence ID" value="NZ_CP050079.1"/>
</dbReference>
<dbReference type="InterPro" id="IPR001155">
    <property type="entry name" value="OxRdtase_FMN_N"/>
</dbReference>
<keyword evidence="1" id="KW-0285">Flavoprotein</keyword>
<evidence type="ECO:0000313" key="4">
    <source>
        <dbReference type="EMBL" id="MDV2621312.1"/>
    </source>
</evidence>
<name>A0AAW8YIB1_PEDAC</name>
<accession>A0AAW8YIB1</accession>
<evidence type="ECO:0000256" key="2">
    <source>
        <dbReference type="ARBA" id="ARBA00023002"/>
    </source>
</evidence>
<keyword evidence="2" id="KW-0560">Oxidoreductase</keyword>
<evidence type="ECO:0000313" key="5">
    <source>
        <dbReference type="Proteomes" id="UP001280897"/>
    </source>
</evidence>